<dbReference type="Proteomes" id="UP000807306">
    <property type="component" value="Unassembled WGS sequence"/>
</dbReference>
<dbReference type="AlphaFoldDB" id="A0A9P6E2U6"/>
<dbReference type="EMBL" id="MU158076">
    <property type="protein sequence ID" value="KAF9521410.1"/>
    <property type="molecule type" value="Genomic_DNA"/>
</dbReference>
<name>A0A9P6E2U6_9AGAR</name>
<evidence type="ECO:0000313" key="1">
    <source>
        <dbReference type="EMBL" id="KAF9521410.1"/>
    </source>
</evidence>
<accession>A0A9P6E2U6</accession>
<comment type="caution">
    <text evidence="1">The sequence shown here is derived from an EMBL/GenBank/DDBJ whole genome shotgun (WGS) entry which is preliminary data.</text>
</comment>
<reference evidence="1" key="1">
    <citation type="submission" date="2020-11" db="EMBL/GenBank/DDBJ databases">
        <authorList>
            <consortium name="DOE Joint Genome Institute"/>
            <person name="Ahrendt S."/>
            <person name="Riley R."/>
            <person name="Andreopoulos W."/>
            <person name="Labutti K."/>
            <person name="Pangilinan J."/>
            <person name="Ruiz-Duenas F.J."/>
            <person name="Barrasa J.M."/>
            <person name="Sanchez-Garcia M."/>
            <person name="Camarero S."/>
            <person name="Miyauchi S."/>
            <person name="Serrano A."/>
            <person name="Linde D."/>
            <person name="Babiker R."/>
            <person name="Drula E."/>
            <person name="Ayuso-Fernandez I."/>
            <person name="Pacheco R."/>
            <person name="Padilla G."/>
            <person name="Ferreira P."/>
            <person name="Barriuso J."/>
            <person name="Kellner H."/>
            <person name="Castanera R."/>
            <person name="Alfaro M."/>
            <person name="Ramirez L."/>
            <person name="Pisabarro A.G."/>
            <person name="Kuo A."/>
            <person name="Tritt A."/>
            <person name="Lipzen A."/>
            <person name="He G."/>
            <person name="Yan M."/>
            <person name="Ng V."/>
            <person name="Cullen D."/>
            <person name="Martin F."/>
            <person name="Rosso M.-N."/>
            <person name="Henrissat B."/>
            <person name="Hibbett D."/>
            <person name="Martinez A.T."/>
            <person name="Grigoriev I.V."/>
        </authorList>
    </citation>
    <scope>NUCLEOTIDE SEQUENCE</scope>
    <source>
        <strain evidence="1">CBS 506.95</strain>
    </source>
</reference>
<evidence type="ECO:0000313" key="2">
    <source>
        <dbReference type="Proteomes" id="UP000807306"/>
    </source>
</evidence>
<protein>
    <submittedName>
        <fullName evidence="1">Uncharacterized protein</fullName>
    </submittedName>
</protein>
<keyword evidence="2" id="KW-1185">Reference proteome</keyword>
<proteinExistence type="predicted"/>
<gene>
    <name evidence="1" type="ORF">CPB83DRAFT_900760</name>
</gene>
<sequence length="243" mass="27887">MDKLQLFGKIKDAAGYSVFYHQTIVKVTAAWSKEDNVSHGDILMFQAQDFSGPGIVRRGVFYWDETKSKFVEAMLGEAWNPRDDFQRMGLVLSPIPPFRAQWVGPFDNEEDRRRFRYLGYALQKELDGQLEYFFRFFVQGIQSVPVPKTTIYGEELSYLLASVWTNNKISFSDFWKKITRKVVLYEHLDASPLDKVPEDLTIGDSSSNVPLEEGTEPKNLVQETEQLSLNEGIVTAGLFTFDI</sequence>
<organism evidence="1 2">
    <name type="scientific">Crepidotus variabilis</name>
    <dbReference type="NCBI Taxonomy" id="179855"/>
    <lineage>
        <taxon>Eukaryota</taxon>
        <taxon>Fungi</taxon>
        <taxon>Dikarya</taxon>
        <taxon>Basidiomycota</taxon>
        <taxon>Agaricomycotina</taxon>
        <taxon>Agaricomycetes</taxon>
        <taxon>Agaricomycetidae</taxon>
        <taxon>Agaricales</taxon>
        <taxon>Agaricineae</taxon>
        <taxon>Crepidotaceae</taxon>
        <taxon>Crepidotus</taxon>
    </lineage>
</organism>